<dbReference type="InterPro" id="IPR002725">
    <property type="entry name" value="YgjP-like_metallopeptidase"/>
</dbReference>
<feature type="region of interest" description="Disordered" evidence="1">
    <location>
        <begin position="203"/>
        <end position="222"/>
    </location>
</feature>
<protein>
    <recommendedName>
        <fullName evidence="2">YgjP-like metallopeptidase domain-containing protein</fullName>
    </recommendedName>
</protein>
<dbReference type="InterPro" id="IPR053136">
    <property type="entry name" value="UTP_pyrophosphatase-like"/>
</dbReference>
<name>A0A542ZBA1_9ACTN</name>
<dbReference type="EMBL" id="VFOR01000002">
    <property type="protein sequence ID" value="TQL57627.1"/>
    <property type="molecule type" value="Genomic_DNA"/>
</dbReference>
<accession>A0A542ZBA1</accession>
<evidence type="ECO:0000313" key="3">
    <source>
        <dbReference type="EMBL" id="TQL57627.1"/>
    </source>
</evidence>
<proteinExistence type="predicted"/>
<dbReference type="AlphaFoldDB" id="A0A542ZBA1"/>
<evidence type="ECO:0000313" key="4">
    <source>
        <dbReference type="Proteomes" id="UP000316196"/>
    </source>
</evidence>
<reference evidence="3 4" key="1">
    <citation type="submission" date="2019-06" db="EMBL/GenBank/DDBJ databases">
        <title>Sequencing the genomes of 1000 actinobacteria strains.</title>
        <authorList>
            <person name="Klenk H.-P."/>
        </authorList>
    </citation>
    <scope>NUCLEOTIDE SEQUENCE [LARGE SCALE GENOMIC DNA]</scope>
    <source>
        <strain evidence="3 4">DSM 8251</strain>
    </source>
</reference>
<sequence>MEFCATVGPVPTLNTVVAASDRERSVDGRHELLTVDGETVEIRRSRRRTKTVAAHRENGRIIVLMPARLSADEQQRWVRNMVERVRRRERSRRSGHSDDDLMERGRKLLERHVWPHTTKQLAPTSIRWVSNQKRRWGSCTVETGAIRLSDRLQSFPDFVIDYVLVHELAHLYVADHTHEFWALVEHYPWTERARGFLEGWSTARNAPAGGGEQNRAVDDEGE</sequence>
<dbReference type="Gene3D" id="3.30.2010.10">
    <property type="entry name" value="Metalloproteases ('zincins'), catalytic domain"/>
    <property type="match status" value="1"/>
</dbReference>
<keyword evidence="4" id="KW-1185">Reference proteome</keyword>
<dbReference type="PANTHER" id="PTHR30399:SF1">
    <property type="entry name" value="UTP PYROPHOSPHATASE"/>
    <property type="match status" value="1"/>
</dbReference>
<organism evidence="3 4">
    <name type="scientific">Propioniferax innocua</name>
    <dbReference type="NCBI Taxonomy" id="1753"/>
    <lineage>
        <taxon>Bacteria</taxon>
        <taxon>Bacillati</taxon>
        <taxon>Actinomycetota</taxon>
        <taxon>Actinomycetes</taxon>
        <taxon>Propionibacteriales</taxon>
        <taxon>Propionibacteriaceae</taxon>
        <taxon>Propioniferax</taxon>
    </lineage>
</organism>
<gene>
    <name evidence="3" type="ORF">FB460_1462</name>
</gene>
<comment type="caution">
    <text evidence="3">The sequence shown here is derived from an EMBL/GenBank/DDBJ whole genome shotgun (WGS) entry which is preliminary data.</text>
</comment>
<dbReference type="Proteomes" id="UP000316196">
    <property type="component" value="Unassembled WGS sequence"/>
</dbReference>
<evidence type="ECO:0000259" key="2">
    <source>
        <dbReference type="Pfam" id="PF01863"/>
    </source>
</evidence>
<dbReference type="PANTHER" id="PTHR30399">
    <property type="entry name" value="UNCHARACTERIZED PROTEIN YGJP"/>
    <property type="match status" value="1"/>
</dbReference>
<dbReference type="Pfam" id="PF01863">
    <property type="entry name" value="YgjP-like"/>
    <property type="match status" value="1"/>
</dbReference>
<evidence type="ECO:0000256" key="1">
    <source>
        <dbReference type="SAM" id="MobiDB-lite"/>
    </source>
</evidence>
<feature type="domain" description="YgjP-like metallopeptidase" evidence="2">
    <location>
        <begin position="122"/>
        <end position="187"/>
    </location>
</feature>
<dbReference type="CDD" id="cd07344">
    <property type="entry name" value="M48_yhfN_like"/>
    <property type="match status" value="1"/>
</dbReference>